<dbReference type="Gene3D" id="3.30.230.70">
    <property type="entry name" value="GHMP Kinase, N-terminal domain"/>
    <property type="match status" value="1"/>
</dbReference>
<dbReference type="GO" id="GO:0005730">
    <property type="term" value="C:nucleolus"/>
    <property type="evidence" value="ECO:0007669"/>
    <property type="project" value="TreeGrafter"/>
</dbReference>
<dbReference type="InterPro" id="IPR050080">
    <property type="entry name" value="RNase_PH"/>
</dbReference>
<comment type="subcellular location">
    <subcellularLocation>
        <location evidence="1">Nucleus</location>
    </subcellularLocation>
</comment>
<dbReference type="PANTHER" id="PTHR11953:SF1">
    <property type="entry name" value="EXOSOME COMPLEX COMPONENT RRP46"/>
    <property type="match status" value="1"/>
</dbReference>
<evidence type="ECO:0000313" key="7">
    <source>
        <dbReference type="EMBL" id="KAH7113858.1"/>
    </source>
</evidence>
<organism evidence="7 8">
    <name type="scientific">Dendryphion nanum</name>
    <dbReference type="NCBI Taxonomy" id="256645"/>
    <lineage>
        <taxon>Eukaryota</taxon>
        <taxon>Fungi</taxon>
        <taxon>Dikarya</taxon>
        <taxon>Ascomycota</taxon>
        <taxon>Pezizomycotina</taxon>
        <taxon>Dothideomycetes</taxon>
        <taxon>Pleosporomycetidae</taxon>
        <taxon>Pleosporales</taxon>
        <taxon>Torulaceae</taxon>
        <taxon>Dendryphion</taxon>
    </lineage>
</organism>
<keyword evidence="3" id="KW-0698">rRNA processing</keyword>
<keyword evidence="8" id="KW-1185">Reference proteome</keyword>
<dbReference type="GO" id="GO:0071028">
    <property type="term" value="P:nuclear mRNA surveillance"/>
    <property type="evidence" value="ECO:0007669"/>
    <property type="project" value="TreeGrafter"/>
</dbReference>
<gene>
    <name evidence="7" type="ORF">B0J11DRAFT_141638</name>
</gene>
<dbReference type="GO" id="GO:0000177">
    <property type="term" value="C:cytoplasmic exosome (RNase complex)"/>
    <property type="evidence" value="ECO:0007669"/>
    <property type="project" value="TreeGrafter"/>
</dbReference>
<comment type="similarity">
    <text evidence="2">Belongs to the RNase PH family.</text>
</comment>
<name>A0A9P9D781_9PLEO</name>
<sequence length="249" mass="27221">MAPETLLSHLHRADGSATYAHNGYTIIGAVNGPIEVLRRDELPEEATVEVNIRPAIGVGTPRERHLETLLHSALRSVILIQNIPRTLVQITLQVRTLPEEDSVTGINTSLTILPHLIHTALLALLSSSVPLRTVITSTVVAIPAKSSNPLLSPTAKDLFRANPIKSTHVFAFSGDANLVLNESDGVFTYEEWDEACEMALELCCREEPDGGVALGGAMDVDGQSENLEQWLRQVVKKKVEIEQKWRVAT</sequence>
<dbReference type="GO" id="GO:0006364">
    <property type="term" value="P:rRNA processing"/>
    <property type="evidence" value="ECO:0007669"/>
    <property type="project" value="UniProtKB-KW"/>
</dbReference>
<keyword evidence="4" id="KW-0271">Exosome</keyword>
<dbReference type="InterPro" id="IPR027408">
    <property type="entry name" value="PNPase/RNase_PH_dom_sf"/>
</dbReference>
<dbReference type="AlphaFoldDB" id="A0A9P9D781"/>
<dbReference type="Pfam" id="PF01138">
    <property type="entry name" value="RNase_PH"/>
    <property type="match status" value="1"/>
</dbReference>
<keyword evidence="5" id="KW-0539">Nucleus</keyword>
<dbReference type="CDD" id="cd11372">
    <property type="entry name" value="RNase_PH_RRP46"/>
    <property type="match status" value="1"/>
</dbReference>
<dbReference type="GO" id="GO:0016075">
    <property type="term" value="P:rRNA catabolic process"/>
    <property type="evidence" value="ECO:0007669"/>
    <property type="project" value="TreeGrafter"/>
</dbReference>
<protein>
    <recommendedName>
        <fullName evidence="6">Exoribonuclease phosphorolytic domain-containing protein</fullName>
    </recommendedName>
</protein>
<dbReference type="EMBL" id="JAGMWT010000018">
    <property type="protein sequence ID" value="KAH7113858.1"/>
    <property type="molecule type" value="Genomic_DNA"/>
</dbReference>
<dbReference type="GO" id="GO:0000176">
    <property type="term" value="C:nuclear exosome (RNase complex)"/>
    <property type="evidence" value="ECO:0007669"/>
    <property type="project" value="TreeGrafter"/>
</dbReference>
<feature type="domain" description="Exoribonuclease phosphorolytic" evidence="6">
    <location>
        <begin position="9"/>
        <end position="130"/>
    </location>
</feature>
<dbReference type="GO" id="GO:0071051">
    <property type="term" value="P:poly(A)-dependent snoRNA 3'-end processing"/>
    <property type="evidence" value="ECO:0007669"/>
    <property type="project" value="TreeGrafter"/>
</dbReference>
<reference evidence="7" key="1">
    <citation type="journal article" date="2021" name="Nat. Commun.">
        <title>Genetic determinants of endophytism in the Arabidopsis root mycobiome.</title>
        <authorList>
            <person name="Mesny F."/>
            <person name="Miyauchi S."/>
            <person name="Thiergart T."/>
            <person name="Pickel B."/>
            <person name="Atanasova L."/>
            <person name="Karlsson M."/>
            <person name="Huettel B."/>
            <person name="Barry K.W."/>
            <person name="Haridas S."/>
            <person name="Chen C."/>
            <person name="Bauer D."/>
            <person name="Andreopoulos W."/>
            <person name="Pangilinan J."/>
            <person name="LaButti K."/>
            <person name="Riley R."/>
            <person name="Lipzen A."/>
            <person name="Clum A."/>
            <person name="Drula E."/>
            <person name="Henrissat B."/>
            <person name="Kohler A."/>
            <person name="Grigoriev I.V."/>
            <person name="Martin F.M."/>
            <person name="Hacquard S."/>
        </authorList>
    </citation>
    <scope>NUCLEOTIDE SEQUENCE</scope>
    <source>
        <strain evidence="7">MPI-CAGE-CH-0243</strain>
    </source>
</reference>
<evidence type="ECO:0000256" key="4">
    <source>
        <dbReference type="ARBA" id="ARBA00022835"/>
    </source>
</evidence>
<dbReference type="SUPFAM" id="SSF55666">
    <property type="entry name" value="Ribonuclease PH domain 2-like"/>
    <property type="match status" value="1"/>
</dbReference>
<accession>A0A9P9D781</accession>
<evidence type="ECO:0000256" key="1">
    <source>
        <dbReference type="ARBA" id="ARBA00004123"/>
    </source>
</evidence>
<evidence type="ECO:0000256" key="5">
    <source>
        <dbReference type="ARBA" id="ARBA00023242"/>
    </source>
</evidence>
<dbReference type="PANTHER" id="PTHR11953">
    <property type="entry name" value="EXOSOME COMPLEX COMPONENT"/>
    <property type="match status" value="1"/>
</dbReference>
<dbReference type="InterPro" id="IPR036345">
    <property type="entry name" value="ExoRNase_PH_dom2_sf"/>
</dbReference>
<dbReference type="GO" id="GO:0034475">
    <property type="term" value="P:U4 snRNA 3'-end processing"/>
    <property type="evidence" value="ECO:0007669"/>
    <property type="project" value="TreeGrafter"/>
</dbReference>
<dbReference type="InterPro" id="IPR001247">
    <property type="entry name" value="ExoRNase_PH_dom1"/>
</dbReference>
<evidence type="ECO:0000313" key="8">
    <source>
        <dbReference type="Proteomes" id="UP000700596"/>
    </source>
</evidence>
<dbReference type="OrthoDB" id="27298at2759"/>
<comment type="caution">
    <text evidence="7">The sequence shown here is derived from an EMBL/GenBank/DDBJ whole genome shotgun (WGS) entry which is preliminary data.</text>
</comment>
<dbReference type="InterPro" id="IPR020568">
    <property type="entry name" value="Ribosomal_Su5_D2-typ_SF"/>
</dbReference>
<dbReference type="GO" id="GO:0003723">
    <property type="term" value="F:RNA binding"/>
    <property type="evidence" value="ECO:0007669"/>
    <property type="project" value="TreeGrafter"/>
</dbReference>
<evidence type="ECO:0000256" key="2">
    <source>
        <dbReference type="ARBA" id="ARBA00006678"/>
    </source>
</evidence>
<dbReference type="SUPFAM" id="SSF54211">
    <property type="entry name" value="Ribosomal protein S5 domain 2-like"/>
    <property type="match status" value="1"/>
</dbReference>
<proteinExistence type="inferred from homology"/>
<dbReference type="Proteomes" id="UP000700596">
    <property type="component" value="Unassembled WGS sequence"/>
</dbReference>
<evidence type="ECO:0000259" key="6">
    <source>
        <dbReference type="Pfam" id="PF01138"/>
    </source>
</evidence>
<evidence type="ECO:0000256" key="3">
    <source>
        <dbReference type="ARBA" id="ARBA00022552"/>
    </source>
</evidence>